<keyword evidence="2" id="KW-1185">Reference proteome</keyword>
<proteinExistence type="predicted"/>
<dbReference type="Proteomes" id="UP000068164">
    <property type="component" value="Unassembled WGS sequence"/>
</dbReference>
<dbReference type="Pfam" id="PF14350">
    <property type="entry name" value="Beta_protein"/>
    <property type="match status" value="1"/>
</dbReference>
<dbReference type="AlphaFoldDB" id="A0A109JN99"/>
<comment type="caution">
    <text evidence="1">The sequence shown here is derived from an EMBL/GenBank/DDBJ whole genome shotgun (WGS) entry which is preliminary data.</text>
</comment>
<dbReference type="InterPro" id="IPR025683">
    <property type="entry name" value="Protein_beta"/>
</dbReference>
<organism evidence="1 2">
    <name type="scientific">Rhizobium altiplani</name>
    <dbReference type="NCBI Taxonomy" id="1864509"/>
    <lineage>
        <taxon>Bacteria</taxon>
        <taxon>Pseudomonadati</taxon>
        <taxon>Pseudomonadota</taxon>
        <taxon>Alphaproteobacteria</taxon>
        <taxon>Hyphomicrobiales</taxon>
        <taxon>Rhizobiaceae</taxon>
        <taxon>Rhizobium/Agrobacterium group</taxon>
        <taxon>Rhizobium</taxon>
    </lineage>
</organism>
<sequence length="360" mass="39842">MKLTPTTYVPSLRWRLGEYQALSRLSDAAKQSVVPFIFIPEPEYDFEEGQPKKTVQEQVQTFPKRYQQKWGKRPAWIDVHANIATASMADGRTPMSFVFEEIRSFGSRAVPITSLDAQSTVNSIVAGIAAVDKLGAGIRARLEHVMKPNFDARLMALISLIGLTREQIDLIIDLGAPNFQPYADFADGLIVAMENVSALSSYRSLVMIGTGFPQILAINKPGGHLPRHEWVFYKTLRTKLAGTGRVPNFGDYTIVHPEFTAQDMRMLKPAGKLVYTAGDTWNVRKGGAFRADPGQMHTHCDSIVKSGQFCGPHFSAGDEYIDLCAKNQAKPSNLTRWKENGISHHIMHVLTDLATPSAGP</sequence>
<dbReference type="OrthoDB" id="1492299at2"/>
<dbReference type="RefSeq" id="WP_028746970.1">
    <property type="nucleotide sequence ID" value="NZ_LNCD01000075.1"/>
</dbReference>
<reference evidence="1 2" key="1">
    <citation type="submission" date="2015-11" db="EMBL/GenBank/DDBJ databases">
        <title>Draft Genome Sequence of the Strain BR 10423 (Rhizobium sp.) isolated from nodules of Mimosa pudica.</title>
        <authorList>
            <person name="Barauna A.C."/>
            <person name="Zilli J.E."/>
            <person name="Simoes-Araujo J.L."/>
            <person name="Reis V.M."/>
            <person name="James E.K."/>
            <person name="Reis F.B.Jr."/>
            <person name="Rouws L.F."/>
            <person name="Passos S.R."/>
            <person name="Gois S.R."/>
        </authorList>
    </citation>
    <scope>NUCLEOTIDE SEQUENCE [LARGE SCALE GENOMIC DNA]</scope>
    <source>
        <strain evidence="1 2">BR10423</strain>
    </source>
</reference>
<evidence type="ECO:0000313" key="2">
    <source>
        <dbReference type="Proteomes" id="UP000068164"/>
    </source>
</evidence>
<dbReference type="EMBL" id="LNCD01000075">
    <property type="protein sequence ID" value="KWV51984.1"/>
    <property type="molecule type" value="Genomic_DNA"/>
</dbReference>
<protein>
    <recommendedName>
        <fullName evidence="3">Beta protein</fullName>
    </recommendedName>
</protein>
<name>A0A109JN99_9HYPH</name>
<evidence type="ECO:0000313" key="1">
    <source>
        <dbReference type="EMBL" id="KWV51984.1"/>
    </source>
</evidence>
<accession>A0A109JN99</accession>
<gene>
    <name evidence="1" type="ORF">AS026_05280</name>
</gene>
<evidence type="ECO:0008006" key="3">
    <source>
        <dbReference type="Google" id="ProtNLM"/>
    </source>
</evidence>